<gene>
    <name evidence="1" type="ORF">WPS_08730</name>
</gene>
<protein>
    <submittedName>
        <fullName evidence="1">Uncharacterized protein</fullName>
    </submittedName>
</protein>
<dbReference type="KEGG" id="vab:WPS_08730"/>
<proteinExistence type="predicted"/>
<dbReference type="AlphaFoldDB" id="A0AAN1XU36"/>
<keyword evidence="2" id="KW-1185">Reference proteome</keyword>
<reference evidence="1 2" key="1">
    <citation type="journal article" date="2022" name="ISME Commun">
        <title>Vulcanimicrobium alpinus gen. nov. sp. nov., the first cultivated representative of the candidate phylum 'Eremiobacterota', is a metabolically versatile aerobic anoxygenic phototroph.</title>
        <authorList>
            <person name="Yabe S."/>
            <person name="Muto K."/>
            <person name="Abe K."/>
            <person name="Yokota A."/>
            <person name="Staudigel H."/>
            <person name="Tebo B.M."/>
        </authorList>
    </citation>
    <scope>NUCLEOTIDE SEQUENCE [LARGE SCALE GENOMIC DNA]</scope>
    <source>
        <strain evidence="1 2">WC8-2</strain>
    </source>
</reference>
<evidence type="ECO:0000313" key="2">
    <source>
        <dbReference type="Proteomes" id="UP001317532"/>
    </source>
</evidence>
<organism evidence="1 2">
    <name type="scientific">Vulcanimicrobium alpinum</name>
    <dbReference type="NCBI Taxonomy" id="3016050"/>
    <lineage>
        <taxon>Bacteria</taxon>
        <taxon>Bacillati</taxon>
        <taxon>Vulcanimicrobiota</taxon>
        <taxon>Vulcanimicrobiia</taxon>
        <taxon>Vulcanimicrobiales</taxon>
        <taxon>Vulcanimicrobiaceae</taxon>
        <taxon>Vulcanimicrobium</taxon>
    </lineage>
</organism>
<name>A0AAN1XU36_UNVUL</name>
<accession>A0AAN1XU36</accession>
<dbReference type="EMBL" id="AP025523">
    <property type="protein sequence ID" value="BDE05597.1"/>
    <property type="molecule type" value="Genomic_DNA"/>
</dbReference>
<dbReference type="RefSeq" id="WP_317996626.1">
    <property type="nucleotide sequence ID" value="NZ_AP025523.1"/>
</dbReference>
<sequence length="304" mass="31055">MRDSSIFASAPEALYRLAVAASRSVIVVGTAKNAGKTTAFNALRAVAQRRGVAIAVTSIGRDGEPSDALDVEPKPRVRLAPGTLVALAAGLLPRTPALAILETGAPSALGATVFARVEIATTCEIAGPPTARAMRATIDRLRTLGTGPVFVDGAIDRIAPLAGGDDAVILATGAVSGATVARVAQVAAAAVQRLTLPGRDPAHERARVVQVHGALDARDAEALLADARDATVVIDDPTRIAVRGALFATLRATVDLRCERPLRVVACTTSPVGRDASLEPRALVEAVARATGLPAFDVVADLAA</sequence>
<evidence type="ECO:0000313" key="1">
    <source>
        <dbReference type="EMBL" id="BDE05597.1"/>
    </source>
</evidence>
<dbReference type="Proteomes" id="UP001317532">
    <property type="component" value="Chromosome"/>
</dbReference>